<keyword evidence="4 7" id="KW-0808">Transferase</keyword>
<feature type="domain" description="Glycosyltransferase 2-like" evidence="6">
    <location>
        <begin position="6"/>
        <end position="109"/>
    </location>
</feature>
<evidence type="ECO:0000259" key="6">
    <source>
        <dbReference type="Pfam" id="PF00535"/>
    </source>
</evidence>
<dbReference type="Pfam" id="PF00535">
    <property type="entry name" value="Glycos_transf_2"/>
    <property type="match status" value="1"/>
</dbReference>
<evidence type="ECO:0000313" key="7">
    <source>
        <dbReference type="EMBL" id="RDD66323.1"/>
    </source>
</evidence>
<name>A0A369TM09_9RHOB</name>
<gene>
    <name evidence="7" type="ORF">DU478_10430</name>
</gene>
<dbReference type="OrthoDB" id="5291101at2"/>
<keyword evidence="8" id="KW-1185">Reference proteome</keyword>
<comment type="caution">
    <text evidence="7">The sequence shown here is derived from an EMBL/GenBank/DDBJ whole genome shotgun (WGS) entry which is preliminary data.</text>
</comment>
<comment type="subcellular location">
    <subcellularLocation>
        <location evidence="1">Cell membrane</location>
    </subcellularLocation>
</comment>
<evidence type="ECO:0000256" key="5">
    <source>
        <dbReference type="ARBA" id="ARBA00023136"/>
    </source>
</evidence>
<dbReference type="PANTHER" id="PTHR43646:SF2">
    <property type="entry name" value="GLYCOSYLTRANSFERASE 2-LIKE DOMAIN-CONTAINING PROTEIN"/>
    <property type="match status" value="1"/>
</dbReference>
<protein>
    <submittedName>
        <fullName evidence="7">Glycosyltransferase</fullName>
    </submittedName>
</protein>
<dbReference type="InterPro" id="IPR001173">
    <property type="entry name" value="Glyco_trans_2-like"/>
</dbReference>
<dbReference type="InterPro" id="IPR029044">
    <property type="entry name" value="Nucleotide-diphossugar_trans"/>
</dbReference>
<dbReference type="Proteomes" id="UP000253977">
    <property type="component" value="Unassembled WGS sequence"/>
</dbReference>
<reference evidence="7 8" key="1">
    <citation type="submission" date="2018-07" db="EMBL/GenBank/DDBJ databases">
        <title>Thalassococcus profundi sp. nov., a marine bacterium isolated from deep seawater of Okinawa Trough.</title>
        <authorList>
            <person name="Yu M."/>
        </authorList>
    </citation>
    <scope>NUCLEOTIDE SEQUENCE [LARGE SCALE GENOMIC DNA]</scope>
    <source>
        <strain evidence="7 8">WRAS1</strain>
    </source>
</reference>
<evidence type="ECO:0000256" key="3">
    <source>
        <dbReference type="ARBA" id="ARBA00022676"/>
    </source>
</evidence>
<keyword evidence="2" id="KW-1003">Cell membrane</keyword>
<dbReference type="Gene3D" id="3.90.550.10">
    <property type="entry name" value="Spore Coat Polysaccharide Biosynthesis Protein SpsA, Chain A"/>
    <property type="match status" value="1"/>
</dbReference>
<evidence type="ECO:0000256" key="2">
    <source>
        <dbReference type="ARBA" id="ARBA00022475"/>
    </source>
</evidence>
<keyword evidence="5" id="KW-0472">Membrane</keyword>
<dbReference type="InterPro" id="IPR026461">
    <property type="entry name" value="Trfase_2_rSAM/seldom_assoc"/>
</dbReference>
<evidence type="ECO:0000313" key="8">
    <source>
        <dbReference type="Proteomes" id="UP000253977"/>
    </source>
</evidence>
<dbReference type="GO" id="GO:0005886">
    <property type="term" value="C:plasma membrane"/>
    <property type="evidence" value="ECO:0007669"/>
    <property type="project" value="UniProtKB-SubCell"/>
</dbReference>
<keyword evidence="3" id="KW-0328">Glycosyltransferase</keyword>
<dbReference type="GO" id="GO:0016757">
    <property type="term" value="F:glycosyltransferase activity"/>
    <property type="evidence" value="ECO:0007669"/>
    <property type="project" value="UniProtKB-KW"/>
</dbReference>
<organism evidence="7 8">
    <name type="scientific">Thalassococcus profundi</name>
    <dbReference type="NCBI Taxonomy" id="2282382"/>
    <lineage>
        <taxon>Bacteria</taxon>
        <taxon>Pseudomonadati</taxon>
        <taxon>Pseudomonadota</taxon>
        <taxon>Alphaproteobacteria</taxon>
        <taxon>Rhodobacterales</taxon>
        <taxon>Roseobacteraceae</taxon>
        <taxon>Thalassococcus</taxon>
    </lineage>
</organism>
<dbReference type="RefSeq" id="WP_114510895.1">
    <property type="nucleotide sequence ID" value="NZ_QPMK01000006.1"/>
</dbReference>
<evidence type="ECO:0000256" key="4">
    <source>
        <dbReference type="ARBA" id="ARBA00022679"/>
    </source>
</evidence>
<accession>A0A369TM09</accession>
<evidence type="ECO:0000256" key="1">
    <source>
        <dbReference type="ARBA" id="ARBA00004236"/>
    </source>
</evidence>
<dbReference type="EMBL" id="QPMK01000006">
    <property type="protein sequence ID" value="RDD66323.1"/>
    <property type="molecule type" value="Genomic_DNA"/>
</dbReference>
<proteinExistence type="predicted"/>
<dbReference type="NCBIfam" id="TIGR04283">
    <property type="entry name" value="glyco_like_mftF"/>
    <property type="match status" value="1"/>
</dbReference>
<dbReference type="AlphaFoldDB" id="A0A369TM09"/>
<sequence length="225" mass="24103">MRAPISVIIPTLDAEAALPACLAALIEGVVAGLVREVIVTDGGSTDGTFRVAEETGAVWVAGPASRGGQLRRGVAAAQGDWLLVLHADTVLSPGWSADAARAMERPGAYHFRLAFRAQGLMPRLVAGWANLRSAVFGLPYGDQGLLIDRDRLVAAGGFADIPLMEDVALIRALPARPKRLECTALTSAARYERAGWLRRGGRNLLTLLRYYMGADPETLARAYRR</sequence>
<dbReference type="SUPFAM" id="SSF53448">
    <property type="entry name" value="Nucleotide-diphospho-sugar transferases"/>
    <property type="match status" value="1"/>
</dbReference>
<dbReference type="PANTHER" id="PTHR43646">
    <property type="entry name" value="GLYCOSYLTRANSFERASE"/>
    <property type="match status" value="1"/>
</dbReference>
<dbReference type="CDD" id="cd02522">
    <property type="entry name" value="GT_2_like_a"/>
    <property type="match status" value="1"/>
</dbReference>